<protein>
    <recommendedName>
        <fullName evidence="8">Fe2OG dioxygenase domain-containing protein</fullName>
    </recommendedName>
</protein>
<evidence type="ECO:0000256" key="1">
    <source>
        <dbReference type="ARBA" id="ARBA00001961"/>
    </source>
</evidence>
<dbReference type="eggNOG" id="KOG0143">
    <property type="taxonomic scope" value="Eukaryota"/>
</dbReference>
<dbReference type="InterPro" id="IPR027443">
    <property type="entry name" value="IPNS-like_sf"/>
</dbReference>
<dbReference type="Gramene" id="ORUFI05G18200.1">
    <property type="protein sequence ID" value="ORUFI05G18200.1"/>
    <property type="gene ID" value="ORUFI05G18200"/>
</dbReference>
<dbReference type="Gene3D" id="2.60.120.330">
    <property type="entry name" value="B-lactam Antibiotic, Isopenicillin N Synthase, Chain"/>
    <property type="match status" value="1"/>
</dbReference>
<dbReference type="InterPro" id="IPR026992">
    <property type="entry name" value="DIOX_N"/>
</dbReference>
<comment type="catalytic activity">
    <reaction evidence="6">
        <text>gibberellin A53 + 2 2-oxoglutarate + 3 O2 + H(+) = gibberellin A20 + 2 succinate + 3 CO2 + 2 H2O</text>
        <dbReference type="Rhea" id="RHEA:60796"/>
        <dbReference type="ChEBI" id="CHEBI:15377"/>
        <dbReference type="ChEBI" id="CHEBI:15378"/>
        <dbReference type="ChEBI" id="CHEBI:15379"/>
        <dbReference type="ChEBI" id="CHEBI:16526"/>
        <dbReference type="ChEBI" id="CHEBI:16810"/>
        <dbReference type="ChEBI" id="CHEBI:30031"/>
        <dbReference type="ChEBI" id="CHEBI:58526"/>
        <dbReference type="ChEBI" id="CHEBI:143954"/>
    </reaction>
    <physiologicalReaction direction="left-to-right" evidence="6">
        <dbReference type="Rhea" id="RHEA:60797"/>
    </physiologicalReaction>
</comment>
<dbReference type="AlphaFoldDB" id="A0A0E0PMP3"/>
<dbReference type="GO" id="GO:0046872">
    <property type="term" value="F:metal ion binding"/>
    <property type="evidence" value="ECO:0007669"/>
    <property type="project" value="UniProtKB-KW"/>
</dbReference>
<dbReference type="EnsemblPlants" id="ORUFI05G18200.1">
    <property type="protein sequence ID" value="ORUFI05G18200.1"/>
    <property type="gene ID" value="ORUFI05G18200"/>
</dbReference>
<reference evidence="10" key="1">
    <citation type="submission" date="2013-06" db="EMBL/GenBank/DDBJ databases">
        <authorList>
            <person name="Zhao Q."/>
        </authorList>
    </citation>
    <scope>NUCLEOTIDE SEQUENCE</scope>
    <source>
        <strain evidence="10">cv. W1943</strain>
    </source>
</reference>
<keyword evidence="4 7" id="KW-0408">Iron</keyword>
<dbReference type="PANTHER" id="PTHR47990">
    <property type="entry name" value="2-OXOGLUTARATE (2OG) AND FE(II)-DEPENDENT OXYGENASE SUPERFAMILY PROTEIN-RELATED"/>
    <property type="match status" value="1"/>
</dbReference>
<dbReference type="InterPro" id="IPR044861">
    <property type="entry name" value="IPNS-like_FE2OG_OXY"/>
</dbReference>
<dbReference type="STRING" id="4529.A0A0E0PMP3"/>
<evidence type="ECO:0000256" key="4">
    <source>
        <dbReference type="ARBA" id="ARBA00023004"/>
    </source>
</evidence>
<evidence type="ECO:0000256" key="7">
    <source>
        <dbReference type="RuleBase" id="RU003682"/>
    </source>
</evidence>
<dbReference type="InterPro" id="IPR050231">
    <property type="entry name" value="Iron_ascorbate_oxido_reductase"/>
</dbReference>
<feature type="domain" description="Fe2OG dioxygenase" evidence="8">
    <location>
        <begin position="233"/>
        <end position="385"/>
    </location>
</feature>
<evidence type="ECO:0000259" key="8">
    <source>
        <dbReference type="PROSITE" id="PS51471"/>
    </source>
</evidence>
<evidence type="ECO:0000313" key="10">
    <source>
        <dbReference type="Proteomes" id="UP000008022"/>
    </source>
</evidence>
<dbReference type="InterPro" id="IPR005123">
    <property type="entry name" value="Oxoglu/Fe-dep_dioxygenase_dom"/>
</dbReference>
<proteinExistence type="inferred from homology"/>
<dbReference type="Proteomes" id="UP000008022">
    <property type="component" value="Unassembled WGS sequence"/>
</dbReference>
<keyword evidence="10" id="KW-1185">Reference proteome</keyword>
<sequence length="459" mass="49268">MVYISNAQDASKLIVTAKGGGGEADDAAASSAAVVLDLWRQPAKIPAPFVWPRADVALPPSSPPTGELDVPVVDLAAALRDAAGMRRAVAQVAAACASHGFFQVSGHGVPPSLARAALDGAAGFFRLPPAAKQRARRAPGTVTGYTAAHADRFVDNLPWKETLSFGHRHANAAGNNSSTVADYFSTLGDDFKHLGEVYQEYCEAMEEVTKAIMAVLGESLGVGGGYYREFFEDSSSIMRCNYYPPCPEPERTLGTGPHCDPSALTVLLQDGDVDGLQVLVAGAWRPVRPLPGAFVVNIGDTFMVCTLVLGRDMDLGSIDRRVVSSCPAMMVSHRDLDVRRRLAPLAPPVLLASAALTNGRYKSCLHRAVVHREQERRSLAFFLCPREDRVVRPPAGAGAGERRLYPDFTWADFMRFTQRHYRADTRTLDAFARWLRPPACSGAAPVVGPPTTATQAATV</sequence>
<evidence type="ECO:0000256" key="6">
    <source>
        <dbReference type="ARBA" id="ARBA00050797"/>
    </source>
</evidence>
<dbReference type="GO" id="GO:0009685">
    <property type="term" value="P:gibberellin metabolic process"/>
    <property type="evidence" value="ECO:0007669"/>
    <property type="project" value="UniProtKB-ARBA"/>
</dbReference>
<dbReference type="Pfam" id="PF14226">
    <property type="entry name" value="DIOX_N"/>
    <property type="match status" value="1"/>
</dbReference>
<dbReference type="PROSITE" id="PS51471">
    <property type="entry name" value="FE2OG_OXY"/>
    <property type="match status" value="1"/>
</dbReference>
<dbReference type="OMA" id="ARFTQLH"/>
<dbReference type="Pfam" id="PF03171">
    <property type="entry name" value="2OG-FeII_Oxy"/>
    <property type="match status" value="2"/>
</dbReference>
<dbReference type="HOGENOM" id="CLU_010119_16_3_1"/>
<keyword evidence="2 7" id="KW-0479">Metal-binding</keyword>
<accession>A0A0E0PMP3</accession>
<evidence type="ECO:0000256" key="2">
    <source>
        <dbReference type="ARBA" id="ARBA00022723"/>
    </source>
</evidence>
<evidence type="ECO:0000313" key="9">
    <source>
        <dbReference type="EnsemblPlants" id="ORUFI05G18200.1"/>
    </source>
</evidence>
<evidence type="ECO:0000256" key="5">
    <source>
        <dbReference type="ARBA" id="ARBA00050508"/>
    </source>
</evidence>
<reference evidence="9" key="2">
    <citation type="submission" date="2015-06" db="UniProtKB">
        <authorList>
            <consortium name="EnsemblPlants"/>
        </authorList>
    </citation>
    <scope>IDENTIFICATION</scope>
</reference>
<evidence type="ECO:0000256" key="3">
    <source>
        <dbReference type="ARBA" id="ARBA00023002"/>
    </source>
</evidence>
<comment type="similarity">
    <text evidence="7">Belongs to the iron/ascorbate-dependent oxidoreductase family.</text>
</comment>
<dbReference type="FunFam" id="2.60.120.330:FF:000003">
    <property type="entry name" value="Gibberellin 20 oxidase 2"/>
    <property type="match status" value="1"/>
</dbReference>
<name>A0A0E0PMP3_ORYRU</name>
<comment type="catalytic activity">
    <reaction evidence="5">
        <text>gibberellin A12 + 2 2-oxoglutarate + 3 O2 + H(+) = gibberellin A9 + 2 succinate + 3 CO2 + 2 H2O</text>
        <dbReference type="Rhea" id="RHEA:60772"/>
        <dbReference type="ChEBI" id="CHEBI:15377"/>
        <dbReference type="ChEBI" id="CHEBI:15378"/>
        <dbReference type="ChEBI" id="CHEBI:15379"/>
        <dbReference type="ChEBI" id="CHEBI:16526"/>
        <dbReference type="ChEBI" id="CHEBI:16810"/>
        <dbReference type="ChEBI" id="CHEBI:30031"/>
        <dbReference type="ChEBI" id="CHEBI:58627"/>
        <dbReference type="ChEBI" id="CHEBI:73255"/>
    </reaction>
    <physiologicalReaction direction="left-to-right" evidence="5">
        <dbReference type="Rhea" id="RHEA:60773"/>
    </physiologicalReaction>
</comment>
<keyword evidence="3 7" id="KW-0560">Oxidoreductase</keyword>
<dbReference type="GO" id="GO:0016491">
    <property type="term" value="F:oxidoreductase activity"/>
    <property type="evidence" value="ECO:0007669"/>
    <property type="project" value="UniProtKB-KW"/>
</dbReference>
<organism evidence="9 10">
    <name type="scientific">Oryza rufipogon</name>
    <name type="common">Brownbeard rice</name>
    <name type="synonym">Asian wild rice</name>
    <dbReference type="NCBI Taxonomy" id="4529"/>
    <lineage>
        <taxon>Eukaryota</taxon>
        <taxon>Viridiplantae</taxon>
        <taxon>Streptophyta</taxon>
        <taxon>Embryophyta</taxon>
        <taxon>Tracheophyta</taxon>
        <taxon>Spermatophyta</taxon>
        <taxon>Magnoliopsida</taxon>
        <taxon>Liliopsida</taxon>
        <taxon>Poales</taxon>
        <taxon>Poaceae</taxon>
        <taxon>BOP clade</taxon>
        <taxon>Oryzoideae</taxon>
        <taxon>Oryzeae</taxon>
        <taxon>Oryzinae</taxon>
        <taxon>Oryza</taxon>
    </lineage>
</organism>
<comment type="cofactor">
    <cofactor evidence="1">
        <name>L-ascorbate</name>
        <dbReference type="ChEBI" id="CHEBI:38290"/>
    </cofactor>
</comment>
<dbReference type="SUPFAM" id="SSF51197">
    <property type="entry name" value="Clavaminate synthase-like"/>
    <property type="match status" value="2"/>
</dbReference>